<dbReference type="InterPro" id="IPR028823">
    <property type="entry name" value="NALCN"/>
</dbReference>
<dbReference type="InterPro" id="IPR005821">
    <property type="entry name" value="Ion_trans_dom"/>
</dbReference>
<evidence type="ECO:0000259" key="6">
    <source>
        <dbReference type="Pfam" id="PF00520"/>
    </source>
</evidence>
<comment type="subcellular location">
    <subcellularLocation>
        <location evidence="1">Membrane</location>
        <topology evidence="1">Multi-pass membrane protein</topology>
    </subcellularLocation>
</comment>
<feature type="transmembrane region" description="Helical" evidence="5">
    <location>
        <begin position="104"/>
        <end position="127"/>
    </location>
</feature>
<dbReference type="Gene3D" id="1.10.287.70">
    <property type="match status" value="1"/>
</dbReference>
<dbReference type="GO" id="GO:0032224">
    <property type="term" value="P:positive regulation of synaptic transmission, cholinergic"/>
    <property type="evidence" value="ECO:0007669"/>
    <property type="project" value="TreeGrafter"/>
</dbReference>
<reference evidence="7 8" key="1">
    <citation type="submission" date="2018-11" db="EMBL/GenBank/DDBJ databases">
        <authorList>
            <consortium name="Pathogen Informatics"/>
        </authorList>
    </citation>
    <scope>NUCLEOTIDE SEQUENCE [LARGE SCALE GENOMIC DNA]</scope>
</reference>
<keyword evidence="4 5" id="KW-0472">Membrane</keyword>
<protein>
    <recommendedName>
        <fullName evidence="6">Ion transport domain-containing protein</fullName>
    </recommendedName>
</protein>
<proteinExistence type="predicted"/>
<dbReference type="FunFam" id="1.10.287.70:FF:000060">
    <property type="entry name" value="Sodium leak channel non-selective protein"/>
    <property type="match status" value="1"/>
</dbReference>
<evidence type="ECO:0000256" key="1">
    <source>
        <dbReference type="ARBA" id="ARBA00004141"/>
    </source>
</evidence>
<evidence type="ECO:0000313" key="8">
    <source>
        <dbReference type="Proteomes" id="UP000281553"/>
    </source>
</evidence>
<dbReference type="GO" id="GO:0005261">
    <property type="term" value="F:monoatomic cation channel activity"/>
    <property type="evidence" value="ECO:0007669"/>
    <property type="project" value="InterPro"/>
</dbReference>
<dbReference type="PANTHER" id="PTHR46141:SF1">
    <property type="entry name" value="SODIUM LEAK CHANNEL NALCN"/>
    <property type="match status" value="1"/>
</dbReference>
<evidence type="ECO:0000256" key="4">
    <source>
        <dbReference type="ARBA" id="ARBA00023136"/>
    </source>
</evidence>
<dbReference type="Proteomes" id="UP000281553">
    <property type="component" value="Unassembled WGS sequence"/>
</dbReference>
<dbReference type="EMBL" id="UYRU01051594">
    <property type="protein sequence ID" value="VDN11503.1"/>
    <property type="molecule type" value="Genomic_DNA"/>
</dbReference>
<sequence>MSLKLTVSRLHRKTLLLTLQCLPFLCFQEDCKGVFHRELAVTKLKSFGGPVPKILVPRVWANPRNFNFDNIGSAMLALFEVLSLEGWVEIRDVIKARIGPSHVVYIHLFVFIGCMIGLTLFVGVVIANYKENKGTALLTVDQRRWLDLKGRIKLTQPLHIPPRPSMSESSFCIQAVRLLFK</sequence>
<gene>
    <name evidence="7" type="ORF">DILT_LOCUS7334</name>
</gene>
<evidence type="ECO:0000256" key="3">
    <source>
        <dbReference type="ARBA" id="ARBA00022989"/>
    </source>
</evidence>
<accession>A0A3P7LKY4</accession>
<evidence type="ECO:0000313" key="7">
    <source>
        <dbReference type="EMBL" id="VDN11503.1"/>
    </source>
</evidence>
<name>A0A3P7LKY4_DIBLA</name>
<keyword evidence="2 5" id="KW-0812">Transmembrane</keyword>
<evidence type="ECO:0000256" key="5">
    <source>
        <dbReference type="SAM" id="Phobius"/>
    </source>
</evidence>
<keyword evidence="3 5" id="KW-1133">Transmembrane helix</keyword>
<dbReference type="GO" id="GO:0032230">
    <property type="term" value="P:positive regulation of synaptic transmission, GABAergic"/>
    <property type="evidence" value="ECO:0007669"/>
    <property type="project" value="TreeGrafter"/>
</dbReference>
<evidence type="ECO:0000256" key="2">
    <source>
        <dbReference type="ARBA" id="ARBA00022692"/>
    </source>
</evidence>
<organism evidence="7 8">
    <name type="scientific">Dibothriocephalus latus</name>
    <name type="common">Fish tapeworm</name>
    <name type="synonym">Diphyllobothrium latum</name>
    <dbReference type="NCBI Taxonomy" id="60516"/>
    <lineage>
        <taxon>Eukaryota</taxon>
        <taxon>Metazoa</taxon>
        <taxon>Spiralia</taxon>
        <taxon>Lophotrochozoa</taxon>
        <taxon>Platyhelminthes</taxon>
        <taxon>Cestoda</taxon>
        <taxon>Eucestoda</taxon>
        <taxon>Diphyllobothriidea</taxon>
        <taxon>Diphyllobothriidae</taxon>
        <taxon>Dibothriocephalus</taxon>
    </lineage>
</organism>
<dbReference type="AlphaFoldDB" id="A0A3P7LKY4"/>
<feature type="domain" description="Ion transport" evidence="6">
    <location>
        <begin position="15"/>
        <end position="132"/>
    </location>
</feature>
<dbReference type="Pfam" id="PF00520">
    <property type="entry name" value="Ion_trans"/>
    <property type="match status" value="1"/>
</dbReference>
<dbReference type="PANTHER" id="PTHR46141">
    <property type="entry name" value="SODIUM LEAK CHANNEL NON-SELECTIVE PROTEIN"/>
    <property type="match status" value="1"/>
</dbReference>
<dbReference type="OrthoDB" id="10069766at2759"/>
<keyword evidence="8" id="KW-1185">Reference proteome</keyword>
<dbReference type="GO" id="GO:0005886">
    <property type="term" value="C:plasma membrane"/>
    <property type="evidence" value="ECO:0007669"/>
    <property type="project" value="TreeGrafter"/>
</dbReference>